<reference evidence="4 5" key="1">
    <citation type="journal article" date="2003" name="Nature">
        <title>Genome divergence in two Prochlorococcus ecotypes reflects oceanic niche differentiation.</title>
        <authorList>
            <person name="Rocap G."/>
            <person name="Larimer F.W."/>
            <person name="Lamerdin J.E."/>
            <person name="Malfatti S."/>
            <person name="Chain P."/>
            <person name="Ahlgren N.A."/>
            <person name="Arellano A."/>
            <person name="Coleman M."/>
            <person name="Hauser L."/>
            <person name="Hess W.R."/>
            <person name="Johnson Z.I."/>
            <person name="Land M.L."/>
            <person name="Lindell D."/>
            <person name="Post A.F."/>
            <person name="Regala W."/>
            <person name="Shah M."/>
            <person name="Shaw S.L."/>
            <person name="Steglich C."/>
            <person name="Sullivan M.B."/>
            <person name="Ting C.S."/>
            <person name="Tolonen A."/>
            <person name="Webb E.A."/>
            <person name="Zinser E.R."/>
            <person name="Chisholm S.W."/>
        </authorList>
    </citation>
    <scope>NUCLEOTIDE SEQUENCE [LARGE SCALE GENOMIC DNA]</scope>
    <source>
        <strain evidence="5">MIT 9313</strain>
    </source>
</reference>
<gene>
    <name evidence="4" type="ordered locus">PMT_1111</name>
</gene>
<dbReference type="InterPro" id="IPR003607">
    <property type="entry name" value="HD/PDEase_dom"/>
</dbReference>
<dbReference type="SUPFAM" id="SSF109604">
    <property type="entry name" value="HD-domain/PDEase-like"/>
    <property type="match status" value="1"/>
</dbReference>
<dbReference type="PANTHER" id="PTHR36442">
    <property type="entry name" value="CYCLIC-DI-AMP PHOSPHODIESTERASE PGPH"/>
    <property type="match status" value="1"/>
</dbReference>
<sequence length="701" mass="78255">MPASVVRLPTLNRLWQSWLRSESPQRPLLRWSMPHKAALLMSCFAVAIISSWPWLFQPNLNPGLPAPFEARAPRDARVVDSEAQEQRRSQLVQSTFVQVIDQQETTRLKKRLERNLAELERVARNSDAGRIGPVNLNAEEQIWLQARSQQERKRWDMAIRRASERMLSQGLNNLALEQLQEAAAIQLADLGEQNGPARSLSSKLLASTYQGSSNLRTDPALSQRLIEELITKQDIPIIEVRRGDLITSKGEPISPRAYAVLNHFGLVSRGPEWGPLLSRFSTALAGCGVMLLIMRRERPCLEARHGLLAVGLLLVTQASKLWFVPTVSPLAVIVPPTLLLAQGLGTTCGLAWMAVESLLWPMPVNGLGEGRMIIACAIAAVAAIYSRRLRSRAQLLQMAFLLPLGALLAEWLLLSAGGSGAWGRFAPNGNELLSEALLMGILLMLAILLIPILETSFGLLTRARLMELADQERPLLRRLSSEAPGTFEHTLMICGLAEEGARAIGADVDLIRTGALYHDVGKLHAPQWFIENQVEGEKNPHDQLNNPIASAEVLQAHVDEGLKLARRYRLPRRVADFIPEHQGTLKMGYFLHRARELDPSVPEKNFRYRGPIPRSRETGILMLADGCEACLRSLPPNTSDSKAHSTVKRIIEERQRDGQLNKSSLSRAEVELVVRAFVRVWRRMRHRRIPYPIPAQKAFPD</sequence>
<name>Q7V6N9_PROMM</name>
<feature type="transmembrane region" description="Helical" evidence="2">
    <location>
        <begin position="436"/>
        <end position="460"/>
    </location>
</feature>
<dbReference type="NCBIfam" id="TIGR00277">
    <property type="entry name" value="HDIG"/>
    <property type="match status" value="1"/>
</dbReference>
<dbReference type="Pfam" id="PF07697">
    <property type="entry name" value="7TMR-HDED"/>
    <property type="match status" value="1"/>
</dbReference>
<evidence type="ECO:0000313" key="5">
    <source>
        <dbReference type="Proteomes" id="UP000001423"/>
    </source>
</evidence>
<keyword evidence="2" id="KW-0472">Membrane</keyword>
<keyword evidence="2" id="KW-1133">Transmembrane helix</keyword>
<dbReference type="SMART" id="SM00471">
    <property type="entry name" value="HDc"/>
    <property type="match status" value="1"/>
</dbReference>
<dbReference type="InterPro" id="IPR052722">
    <property type="entry name" value="PgpH_phosphodiesterase"/>
</dbReference>
<organism evidence="4 5">
    <name type="scientific">Prochlorococcus marinus (strain MIT 9313)</name>
    <dbReference type="NCBI Taxonomy" id="74547"/>
    <lineage>
        <taxon>Bacteria</taxon>
        <taxon>Bacillati</taxon>
        <taxon>Cyanobacteriota</taxon>
        <taxon>Cyanophyceae</taxon>
        <taxon>Synechococcales</taxon>
        <taxon>Prochlorococcaceae</taxon>
        <taxon>Prochlorococcus</taxon>
    </lineage>
</organism>
<dbReference type="HOGENOM" id="CLU_015767_3_0_3"/>
<dbReference type="eggNOG" id="COG1480">
    <property type="taxonomic scope" value="Bacteria"/>
</dbReference>
<keyword evidence="5" id="KW-1185">Reference proteome</keyword>
<dbReference type="InterPro" id="IPR006674">
    <property type="entry name" value="HD_domain"/>
</dbReference>
<evidence type="ECO:0000259" key="3">
    <source>
        <dbReference type="SMART" id="SM00471"/>
    </source>
</evidence>
<feature type="transmembrane region" description="Helical" evidence="2">
    <location>
        <begin position="398"/>
        <end position="416"/>
    </location>
</feature>
<evidence type="ECO:0000313" key="4">
    <source>
        <dbReference type="EMBL" id="CAE21286.1"/>
    </source>
</evidence>
<evidence type="ECO:0000256" key="2">
    <source>
        <dbReference type="SAM" id="Phobius"/>
    </source>
</evidence>
<dbReference type="InterPro" id="IPR011624">
    <property type="entry name" value="Metal-dep_PHydrolase_7TM_extra"/>
</dbReference>
<evidence type="ECO:0000256" key="1">
    <source>
        <dbReference type="SAM" id="Coils"/>
    </source>
</evidence>
<dbReference type="EMBL" id="BX548175">
    <property type="protein sequence ID" value="CAE21286.1"/>
    <property type="molecule type" value="Genomic_DNA"/>
</dbReference>
<proteinExistence type="predicted"/>
<dbReference type="Gene3D" id="1.10.3210.10">
    <property type="entry name" value="Hypothetical protein af1432"/>
    <property type="match status" value="1"/>
</dbReference>
<feature type="coiled-coil region" evidence="1">
    <location>
        <begin position="102"/>
        <end position="129"/>
    </location>
</feature>
<feature type="domain" description="HD/PDEase" evidence="3">
    <location>
        <begin position="482"/>
        <end position="639"/>
    </location>
</feature>
<feature type="transmembrane region" description="Helical" evidence="2">
    <location>
        <begin position="370"/>
        <end position="386"/>
    </location>
</feature>
<dbReference type="InterPro" id="IPR011621">
    <property type="entry name" value="Metal-dep_PHydrolase_7TM_intra"/>
</dbReference>
<dbReference type="Pfam" id="PF01966">
    <property type="entry name" value="HD"/>
    <property type="match status" value="1"/>
</dbReference>
<protein>
    <recommendedName>
        <fullName evidence="3">HD/PDEase domain-containing protein</fullName>
    </recommendedName>
</protein>
<accession>Q7V6N9</accession>
<dbReference type="KEGG" id="pmt:PMT_1111"/>
<dbReference type="AlphaFoldDB" id="Q7V6N9"/>
<dbReference type="InterPro" id="IPR006675">
    <property type="entry name" value="HDIG_dom"/>
</dbReference>
<dbReference type="PANTHER" id="PTHR36442:SF1">
    <property type="entry name" value="CYCLIC-DI-AMP PHOSPHODIESTERASE PGPH"/>
    <property type="match status" value="1"/>
</dbReference>
<keyword evidence="2" id="KW-0812">Transmembrane</keyword>
<feature type="transmembrane region" description="Helical" evidence="2">
    <location>
        <begin position="306"/>
        <end position="324"/>
    </location>
</feature>
<dbReference type="Proteomes" id="UP000001423">
    <property type="component" value="Chromosome"/>
</dbReference>
<keyword evidence="1" id="KW-0175">Coiled coil</keyword>
<dbReference type="Pfam" id="PF07698">
    <property type="entry name" value="7TM-7TMR_HD"/>
    <property type="match status" value="1"/>
</dbReference>
<dbReference type="CDD" id="cd00077">
    <property type="entry name" value="HDc"/>
    <property type="match status" value="1"/>
</dbReference>